<keyword evidence="3" id="KW-0732">Signal</keyword>
<dbReference type="EMBL" id="CP048833">
    <property type="protein sequence ID" value="QJP07780.1"/>
    <property type="molecule type" value="Genomic_DNA"/>
</dbReference>
<feature type="compositionally biased region" description="Gly residues" evidence="1">
    <location>
        <begin position="258"/>
        <end position="314"/>
    </location>
</feature>
<evidence type="ECO:0000256" key="3">
    <source>
        <dbReference type="SAM" id="SignalP"/>
    </source>
</evidence>
<feature type="transmembrane region" description="Helical" evidence="2">
    <location>
        <begin position="416"/>
        <end position="434"/>
    </location>
</feature>
<proteinExistence type="predicted"/>
<gene>
    <name evidence="4" type="ORF">G4G71_07795</name>
</gene>
<evidence type="ECO:0000313" key="4">
    <source>
        <dbReference type="EMBL" id="QJP07780.1"/>
    </source>
</evidence>
<keyword evidence="2" id="KW-0472">Membrane</keyword>
<keyword evidence="2" id="KW-1133">Transmembrane helix</keyword>
<dbReference type="RefSeq" id="WP_169936594.1">
    <property type="nucleotide sequence ID" value="NZ_CP048833.1"/>
</dbReference>
<feature type="signal peptide" evidence="3">
    <location>
        <begin position="1"/>
        <end position="23"/>
    </location>
</feature>
<sequence>MNRFLRGLLWCLPALLLPQLAQAALYGFQYGNQMYSSAGAVCEAYRALNQKNFPGSPLEVIVTMTNPATVKCQLKFTNSGFSGSTTFVRVGDSCGTGAAWSATNGQCECPAGQQQDSSGSCVVPPTCEVGMPLLTRGPDSPTTTIAGRVTILSTPPSTVCSGSCQYQLNSSKATSCYLVPGSTSQGFCNYSMSSDGQNCAVDNALPPSVGDSPNPAPPEGETDPNTPPSDPNDPGCPDGYSWSGTTCVKTPTDPGTDPGEGGGTDPGTGGGNGGGDGGGTDPGTGGGTDPGTGGGDGSGSGSGNGNGSGSGNGDGDGEGQCDPAKDPNGCQGNGPSSELSEPKAGNWDEANKEWEQKVQDAKKDLKDAVKANIDQLKGSFDLQLSTGGGQLPCDSFTVWGKSYRLCVADYSTQLSYMRLALLLMAALIAAFVILKD</sequence>
<evidence type="ECO:0000256" key="1">
    <source>
        <dbReference type="SAM" id="MobiDB-lite"/>
    </source>
</evidence>
<name>A0A7Z3BJ12_9PSED</name>
<reference evidence="4 5" key="1">
    <citation type="submission" date="2020-02" db="EMBL/GenBank/DDBJ databases">
        <title>Complete genome sequence of Pseudomonas multiresinivorans ORNL1.</title>
        <authorList>
            <person name="Podar M."/>
        </authorList>
    </citation>
    <scope>NUCLEOTIDE SEQUENCE [LARGE SCALE GENOMIC DNA]</scope>
    <source>
        <strain evidence="5">populi</strain>
    </source>
</reference>
<dbReference type="AlphaFoldDB" id="A0A7Z3BJ12"/>
<organism evidence="4 5">
    <name type="scientific">Pseudomonas multiresinivorans</name>
    <dbReference type="NCBI Taxonomy" id="95301"/>
    <lineage>
        <taxon>Bacteria</taxon>
        <taxon>Pseudomonadati</taxon>
        <taxon>Pseudomonadota</taxon>
        <taxon>Gammaproteobacteria</taxon>
        <taxon>Pseudomonadales</taxon>
        <taxon>Pseudomonadaceae</taxon>
        <taxon>Pseudomonas</taxon>
    </lineage>
</organism>
<accession>A0A7Z3BJ12</accession>
<feature type="chain" id="PRO_5030649422" evidence="3">
    <location>
        <begin position="24"/>
        <end position="436"/>
    </location>
</feature>
<evidence type="ECO:0000256" key="2">
    <source>
        <dbReference type="SAM" id="Phobius"/>
    </source>
</evidence>
<feature type="region of interest" description="Disordered" evidence="1">
    <location>
        <begin position="199"/>
        <end position="345"/>
    </location>
</feature>
<protein>
    <submittedName>
        <fullName evidence="4">Attachment protein</fullName>
    </submittedName>
</protein>
<dbReference type="Proteomes" id="UP000502549">
    <property type="component" value="Chromosome"/>
</dbReference>
<keyword evidence="5" id="KW-1185">Reference proteome</keyword>
<keyword evidence="2" id="KW-0812">Transmembrane</keyword>
<dbReference type="KEGG" id="pmui:G4G71_07795"/>
<evidence type="ECO:0000313" key="5">
    <source>
        <dbReference type="Proteomes" id="UP000502549"/>
    </source>
</evidence>